<dbReference type="EMBL" id="MFCR01000011">
    <property type="protein sequence ID" value="OGE18715.1"/>
    <property type="molecule type" value="Genomic_DNA"/>
</dbReference>
<proteinExistence type="predicted"/>
<sequence length="211" mass="23841">MSPEYTAAALESLFGQIYTDIALPALETFAKQPVPRDAELAILRWHQSGFSLPSSVTQAVGFEALHLEEFYNQRCDALQIPHPPDELRLSTLYPYAPSCLLVAEEHLRRPTDIEGVVEEALKEGLHRYGKQRILTDDSLDITVAEGHVLLHDWLQRLQLDPSGFSFIDGIVSGKLLSQLTYVFINPPKMPYKRVIELGAQRYKSFYQAVSQ</sequence>
<organism evidence="1 2">
    <name type="scientific">Candidatus Daviesbacteria bacterium RIFCSPHIGHO2_01_FULL_41_23</name>
    <dbReference type="NCBI Taxonomy" id="1797764"/>
    <lineage>
        <taxon>Bacteria</taxon>
        <taxon>Candidatus Daviesiibacteriota</taxon>
    </lineage>
</organism>
<evidence type="ECO:0000313" key="2">
    <source>
        <dbReference type="Proteomes" id="UP000176336"/>
    </source>
</evidence>
<accession>A0A1F5IQR1</accession>
<dbReference type="AlphaFoldDB" id="A0A1F5IQR1"/>
<gene>
    <name evidence="1" type="ORF">A2871_04470</name>
</gene>
<dbReference type="Proteomes" id="UP000176336">
    <property type="component" value="Unassembled WGS sequence"/>
</dbReference>
<comment type="caution">
    <text evidence="1">The sequence shown here is derived from an EMBL/GenBank/DDBJ whole genome shotgun (WGS) entry which is preliminary data.</text>
</comment>
<protein>
    <submittedName>
        <fullName evidence="1">Uncharacterized protein</fullName>
    </submittedName>
</protein>
<reference evidence="1 2" key="1">
    <citation type="journal article" date="2016" name="Nat. Commun.">
        <title>Thousands of microbial genomes shed light on interconnected biogeochemical processes in an aquifer system.</title>
        <authorList>
            <person name="Anantharaman K."/>
            <person name="Brown C.T."/>
            <person name="Hug L.A."/>
            <person name="Sharon I."/>
            <person name="Castelle C.J."/>
            <person name="Probst A.J."/>
            <person name="Thomas B.C."/>
            <person name="Singh A."/>
            <person name="Wilkins M.J."/>
            <person name="Karaoz U."/>
            <person name="Brodie E.L."/>
            <person name="Williams K.H."/>
            <person name="Hubbard S.S."/>
            <person name="Banfield J.F."/>
        </authorList>
    </citation>
    <scope>NUCLEOTIDE SEQUENCE [LARGE SCALE GENOMIC DNA]</scope>
</reference>
<name>A0A1F5IQR1_9BACT</name>
<evidence type="ECO:0000313" key="1">
    <source>
        <dbReference type="EMBL" id="OGE18715.1"/>
    </source>
</evidence>